<feature type="domain" description="Saccharopine dehydrogenase NADP binding" evidence="2">
    <location>
        <begin position="5"/>
        <end position="98"/>
    </location>
</feature>
<dbReference type="SUPFAM" id="SSF51735">
    <property type="entry name" value="NAD(P)-binding Rossmann-fold domains"/>
    <property type="match status" value="1"/>
</dbReference>
<evidence type="ECO:0000259" key="2">
    <source>
        <dbReference type="Pfam" id="PF03435"/>
    </source>
</evidence>
<evidence type="ECO:0000256" key="1">
    <source>
        <dbReference type="ARBA" id="ARBA00023002"/>
    </source>
</evidence>
<dbReference type="Proteomes" id="UP000258927">
    <property type="component" value="Chromosome"/>
</dbReference>
<dbReference type="KEGG" id="mmyr:MXMO3_00137"/>
<keyword evidence="1" id="KW-0560">Oxidoreductase</keyword>
<dbReference type="SUPFAM" id="SSF55347">
    <property type="entry name" value="Glyceraldehyde-3-phosphate dehydrogenase-like, C-terminal domain"/>
    <property type="match status" value="1"/>
</dbReference>
<dbReference type="RefSeq" id="WP_117394617.1">
    <property type="nucleotide sequence ID" value="NZ_CP021330.1"/>
</dbReference>
<name>A0A2R4M9Q1_9HYPH</name>
<dbReference type="Pfam" id="PF16653">
    <property type="entry name" value="Sacchrp_dh_C"/>
    <property type="match status" value="1"/>
</dbReference>
<sequence length="371" mass="40306">MNWDVLIVGAGKIGRMVGVVLETQPEYSVTIADTNEENLAEVAKLGLKTAKVDVTKEDELVAALQGKQAVLSAAPYFLTPAIASGAKKAGTHYFDLTEDVKGTKFVRDLAKDADTAFMPQCGLAPGFVGVAGYHLAKQFDKVEDLSMRVGALPRFPTNALKYNITWSTEGMVNEYCNPCEALVDGKLVEVPPLENLQTFTLNGTEFECFNTSGGLGTLCETLAGHAQNVSYRSIRYPGHRDILKILLQDLKLQNRQDLMCEIFNTALPVTKQDTVTVFCTATGTINGRFEEKSFLNVSTPMEVAGQEWTAIQITTAAGVTAAMDLVRTGKLPQKGFLSQEQIDLDEFLDNRFGGMFLGKPLKTAAKTDKAA</sequence>
<dbReference type="EMBL" id="CP021330">
    <property type="protein sequence ID" value="AVX02685.1"/>
    <property type="molecule type" value="Genomic_DNA"/>
</dbReference>
<accession>A0A2R4M9Q1</accession>
<evidence type="ECO:0000313" key="4">
    <source>
        <dbReference type="EMBL" id="AVX02685.1"/>
    </source>
</evidence>
<dbReference type="STRING" id="1122213.GCA_000423365_02853"/>
<dbReference type="PANTHER" id="PTHR11133:SF22">
    <property type="entry name" value="ALPHA-AMINOADIPIC SEMIALDEHYDE SYNTHASE, MITOCHONDRIAL"/>
    <property type="match status" value="1"/>
</dbReference>
<protein>
    <submittedName>
        <fullName evidence="4">Saccharopine dehydrogenase (NAD(+), L-lysine-forming)</fullName>
    </submittedName>
</protein>
<dbReference type="Gene3D" id="3.40.50.720">
    <property type="entry name" value="NAD(P)-binding Rossmann-like Domain"/>
    <property type="match status" value="1"/>
</dbReference>
<reference evidence="4 5" key="1">
    <citation type="submission" date="2017-05" db="EMBL/GenBank/DDBJ databases">
        <title>Genome Analysis of Maritalea myrionectae HL2708#5.</title>
        <authorList>
            <consortium name="Cotde Inc.-PKNU"/>
            <person name="Jang D."/>
            <person name="Oh H.-M."/>
        </authorList>
    </citation>
    <scope>NUCLEOTIDE SEQUENCE [LARGE SCALE GENOMIC DNA]</scope>
    <source>
        <strain evidence="4 5">HL2708#5</strain>
    </source>
</reference>
<dbReference type="GO" id="GO:0016491">
    <property type="term" value="F:oxidoreductase activity"/>
    <property type="evidence" value="ECO:0007669"/>
    <property type="project" value="UniProtKB-KW"/>
</dbReference>
<evidence type="ECO:0000313" key="5">
    <source>
        <dbReference type="Proteomes" id="UP000258927"/>
    </source>
</evidence>
<organism evidence="4 5">
    <name type="scientific">Maritalea myrionectae</name>
    <dbReference type="NCBI Taxonomy" id="454601"/>
    <lineage>
        <taxon>Bacteria</taxon>
        <taxon>Pseudomonadati</taxon>
        <taxon>Pseudomonadota</taxon>
        <taxon>Alphaproteobacteria</taxon>
        <taxon>Hyphomicrobiales</taxon>
        <taxon>Devosiaceae</taxon>
        <taxon>Maritalea</taxon>
    </lineage>
</organism>
<dbReference type="InterPro" id="IPR051168">
    <property type="entry name" value="AASS"/>
</dbReference>
<dbReference type="InterPro" id="IPR005097">
    <property type="entry name" value="Sacchrp_dh_NADP-bd"/>
</dbReference>
<evidence type="ECO:0000259" key="3">
    <source>
        <dbReference type="Pfam" id="PF16653"/>
    </source>
</evidence>
<gene>
    <name evidence="4" type="ORF">MXMO3_00137</name>
</gene>
<dbReference type="InterPro" id="IPR036291">
    <property type="entry name" value="NAD(P)-bd_dom_sf"/>
</dbReference>
<proteinExistence type="predicted"/>
<dbReference type="AlphaFoldDB" id="A0A2R4M9Q1"/>
<dbReference type="PANTHER" id="PTHR11133">
    <property type="entry name" value="SACCHAROPINE DEHYDROGENASE"/>
    <property type="match status" value="1"/>
</dbReference>
<dbReference type="InterPro" id="IPR032095">
    <property type="entry name" value="Sacchrp_dh-like_C"/>
</dbReference>
<dbReference type="Pfam" id="PF03435">
    <property type="entry name" value="Sacchrp_dh_NADP"/>
    <property type="match status" value="1"/>
</dbReference>
<keyword evidence="5" id="KW-1185">Reference proteome</keyword>
<dbReference type="Gene3D" id="3.30.360.10">
    <property type="entry name" value="Dihydrodipicolinate Reductase, domain 2"/>
    <property type="match status" value="1"/>
</dbReference>
<feature type="domain" description="Saccharopine dehydrogenase-like C-terminal" evidence="3">
    <location>
        <begin position="122"/>
        <end position="345"/>
    </location>
</feature>